<evidence type="ECO:0000259" key="10">
    <source>
        <dbReference type="PROSITE" id="PS50262"/>
    </source>
</evidence>
<dbReference type="InterPro" id="IPR000276">
    <property type="entry name" value="GPCR_Rhodpsn"/>
</dbReference>
<keyword evidence="6 9" id="KW-0472">Membrane</keyword>
<proteinExistence type="predicted"/>
<comment type="subcellular location">
    <subcellularLocation>
        <location evidence="1">Cell membrane</location>
        <topology evidence="1">Multi-pass membrane protein</topology>
    </subcellularLocation>
</comment>
<keyword evidence="4 9" id="KW-1133">Transmembrane helix</keyword>
<keyword evidence="3 9" id="KW-0812">Transmembrane</keyword>
<sequence>MDYLLNDSFVNSSEMVDNFLNSTDAPIVLRSSAERQVISGFLFLTSAVGILGNTAVVAAVLAVKTLQTTTNAFVVNLAVADFLTCVDAFLQSVAFLSDELLLPYWLCQVMAFGILICIGCSVNTLVAIALNRLVGITTTAHSGFRKLYTPFKISFMIVLTWGIPIAVATIPLVSDYGELGYNSLHNTCTWRSNRAYQPRYSTLVAFVYFPVQFVMLFVSYLKIYLFVRKTTRSTLRQDRAGDASASNQILQKQLLKRQVAVTKNLFIVVCVFLLCIFPYFALLGLPSALVARILPIASAILMANSCINPIIYGTKHPDFRKAFARVLFCRKKTQSTPQTQSTQETRRSDLPASVSTVKLTSSISNVQLYAENHEVDTCELTRNTDNSEQL</sequence>
<keyword evidence="8" id="KW-0807">Transducer</keyword>
<dbReference type="SMART" id="SM01381">
    <property type="entry name" value="7TM_GPCR_Srsx"/>
    <property type="match status" value="1"/>
</dbReference>
<evidence type="ECO:0000256" key="8">
    <source>
        <dbReference type="ARBA" id="ARBA00023224"/>
    </source>
</evidence>
<dbReference type="PROSITE" id="PS50262">
    <property type="entry name" value="G_PROTEIN_RECEP_F1_2"/>
    <property type="match status" value="1"/>
</dbReference>
<dbReference type="Gene3D" id="1.20.1070.10">
    <property type="entry name" value="Rhodopsin 7-helix transmembrane proteins"/>
    <property type="match status" value="1"/>
</dbReference>
<feature type="transmembrane region" description="Helical" evidence="9">
    <location>
        <begin position="102"/>
        <end position="130"/>
    </location>
</feature>
<evidence type="ECO:0000256" key="1">
    <source>
        <dbReference type="ARBA" id="ARBA00004651"/>
    </source>
</evidence>
<feature type="transmembrane region" description="Helical" evidence="9">
    <location>
        <begin position="265"/>
        <end position="283"/>
    </location>
</feature>
<name>A0A913Z1W0_PATMI</name>
<feature type="transmembrane region" description="Helical" evidence="9">
    <location>
        <begin position="38"/>
        <end position="61"/>
    </location>
</feature>
<dbReference type="PANTHER" id="PTHR24228">
    <property type="entry name" value="B2 BRADYKININ RECEPTOR/ANGIOTENSIN II RECEPTOR"/>
    <property type="match status" value="1"/>
</dbReference>
<evidence type="ECO:0000256" key="6">
    <source>
        <dbReference type="ARBA" id="ARBA00023136"/>
    </source>
</evidence>
<evidence type="ECO:0000256" key="2">
    <source>
        <dbReference type="ARBA" id="ARBA00022475"/>
    </source>
</evidence>
<evidence type="ECO:0000256" key="5">
    <source>
        <dbReference type="ARBA" id="ARBA00023040"/>
    </source>
</evidence>
<organism evidence="11 12">
    <name type="scientific">Patiria miniata</name>
    <name type="common">Bat star</name>
    <name type="synonym">Asterina miniata</name>
    <dbReference type="NCBI Taxonomy" id="46514"/>
    <lineage>
        <taxon>Eukaryota</taxon>
        <taxon>Metazoa</taxon>
        <taxon>Echinodermata</taxon>
        <taxon>Eleutherozoa</taxon>
        <taxon>Asterozoa</taxon>
        <taxon>Asteroidea</taxon>
        <taxon>Valvatacea</taxon>
        <taxon>Valvatida</taxon>
        <taxon>Asterinidae</taxon>
        <taxon>Patiria</taxon>
    </lineage>
</organism>
<feature type="transmembrane region" description="Helical" evidence="9">
    <location>
        <begin position="151"/>
        <end position="173"/>
    </location>
</feature>
<dbReference type="PANTHER" id="PTHR24228:SF72">
    <property type="entry name" value="G-PROTEIN COUPLED RECEPTORS FAMILY 1 PROFILE DOMAIN-CONTAINING PROTEIN"/>
    <property type="match status" value="1"/>
</dbReference>
<accession>A0A913Z1W0</accession>
<dbReference type="SUPFAM" id="SSF81321">
    <property type="entry name" value="Family A G protein-coupled receptor-like"/>
    <property type="match status" value="1"/>
</dbReference>
<dbReference type="PRINTS" id="PR00237">
    <property type="entry name" value="GPCRRHODOPSN"/>
</dbReference>
<feature type="domain" description="G-protein coupled receptors family 1 profile" evidence="10">
    <location>
        <begin position="52"/>
        <end position="312"/>
    </location>
</feature>
<keyword evidence="5" id="KW-0297">G-protein coupled receptor</keyword>
<dbReference type="OMA" id="NRAYQPR"/>
<dbReference type="AlphaFoldDB" id="A0A913Z1W0"/>
<dbReference type="EnsemblMetazoa" id="XM_038189063.1">
    <property type="protein sequence ID" value="XP_038044991.1"/>
    <property type="gene ID" value="LOC119719587"/>
</dbReference>
<dbReference type="GO" id="GO:0005886">
    <property type="term" value="C:plasma membrane"/>
    <property type="evidence" value="ECO:0007669"/>
    <property type="project" value="UniProtKB-SubCell"/>
</dbReference>
<keyword evidence="2" id="KW-1003">Cell membrane</keyword>
<dbReference type="Pfam" id="PF00001">
    <property type="entry name" value="7tm_1"/>
    <property type="match status" value="1"/>
</dbReference>
<evidence type="ECO:0000313" key="12">
    <source>
        <dbReference type="Proteomes" id="UP000887568"/>
    </source>
</evidence>
<evidence type="ECO:0000256" key="3">
    <source>
        <dbReference type="ARBA" id="ARBA00022692"/>
    </source>
</evidence>
<protein>
    <recommendedName>
        <fullName evidence="10">G-protein coupled receptors family 1 profile domain-containing protein</fullName>
    </recommendedName>
</protein>
<dbReference type="GO" id="GO:0004930">
    <property type="term" value="F:G protein-coupled receptor activity"/>
    <property type="evidence" value="ECO:0007669"/>
    <property type="project" value="UniProtKB-KW"/>
</dbReference>
<evidence type="ECO:0000313" key="11">
    <source>
        <dbReference type="EnsemblMetazoa" id="XP_038044991.1"/>
    </source>
</evidence>
<dbReference type="InterPro" id="IPR017452">
    <property type="entry name" value="GPCR_Rhodpsn_7TM"/>
</dbReference>
<evidence type="ECO:0000256" key="7">
    <source>
        <dbReference type="ARBA" id="ARBA00023170"/>
    </source>
</evidence>
<dbReference type="CDD" id="cd00637">
    <property type="entry name" value="7tm_classA_rhodopsin-like"/>
    <property type="match status" value="1"/>
</dbReference>
<dbReference type="GeneID" id="119719587"/>
<reference evidence="11" key="1">
    <citation type="submission" date="2022-11" db="UniProtKB">
        <authorList>
            <consortium name="EnsemblMetazoa"/>
        </authorList>
    </citation>
    <scope>IDENTIFICATION</scope>
</reference>
<evidence type="ECO:0000256" key="9">
    <source>
        <dbReference type="SAM" id="Phobius"/>
    </source>
</evidence>
<dbReference type="OrthoDB" id="5912892at2759"/>
<feature type="transmembrane region" description="Helical" evidence="9">
    <location>
        <begin position="289"/>
        <end position="311"/>
    </location>
</feature>
<evidence type="ECO:0000256" key="4">
    <source>
        <dbReference type="ARBA" id="ARBA00022989"/>
    </source>
</evidence>
<dbReference type="RefSeq" id="XP_038044991.1">
    <property type="nucleotide sequence ID" value="XM_038189063.1"/>
</dbReference>
<keyword evidence="7" id="KW-0675">Receptor</keyword>
<feature type="transmembrane region" description="Helical" evidence="9">
    <location>
        <begin position="203"/>
        <end position="227"/>
    </location>
</feature>
<feature type="transmembrane region" description="Helical" evidence="9">
    <location>
        <begin position="73"/>
        <end position="96"/>
    </location>
</feature>
<dbReference type="Proteomes" id="UP000887568">
    <property type="component" value="Unplaced"/>
</dbReference>
<keyword evidence="12" id="KW-1185">Reference proteome</keyword>